<evidence type="ECO:0000313" key="2">
    <source>
        <dbReference type="Proteomes" id="UP000274046"/>
    </source>
</evidence>
<accession>A0A3N0C1Z6</accession>
<dbReference type="AlphaFoldDB" id="A0A3N0C1Z6"/>
<proteinExistence type="predicted"/>
<reference evidence="1 2" key="1">
    <citation type="submission" date="2018-10" db="EMBL/GenBank/DDBJ databases">
        <title>Genome sequencing of Pedobacter jejuensis TNB23.</title>
        <authorList>
            <person name="Cho Y.-J."/>
            <person name="Cho A."/>
            <person name="Kim O.-S."/>
        </authorList>
    </citation>
    <scope>NUCLEOTIDE SEQUENCE [LARGE SCALE GENOMIC DNA]</scope>
    <source>
        <strain evidence="1 2">TNB23</strain>
    </source>
</reference>
<organism evidence="1 2">
    <name type="scientific">Pedobacter jejuensis</name>
    <dbReference type="NCBI Taxonomy" id="1268550"/>
    <lineage>
        <taxon>Bacteria</taxon>
        <taxon>Pseudomonadati</taxon>
        <taxon>Bacteroidota</taxon>
        <taxon>Sphingobacteriia</taxon>
        <taxon>Sphingobacteriales</taxon>
        <taxon>Sphingobacteriaceae</taxon>
        <taxon>Pedobacter</taxon>
    </lineage>
</organism>
<dbReference type="OrthoDB" id="8481085at2"/>
<sequence>MANQYKIAENLNVDSRIIKLMKKEILLPNYIDDFNPVTDYWYPHPPCLIPLFLGHGASYKGIINHFFCDRKLTLVEYFLEHGYISEIARHADQFITLIVLRMIITKDGLTEEIIDFCKKIGLEKYEEIDQFTLDFGDEPQEFKHLVYFKENRPFKYVKELEEYNGDFPSSIYILNRSIYLQNASQLEIAPIEKLSKIEELSPWLKGNENKKNLFDTYLSNNKLKEAWLTLNSKGWLLKDVANGLEQLKQKTNDERFSIIADYWIDGWNKSTFLDGEY</sequence>
<keyword evidence="2" id="KW-1185">Reference proteome</keyword>
<gene>
    <name evidence="1" type="ORF">D7004_03615</name>
</gene>
<dbReference type="RefSeq" id="WP_123204504.1">
    <property type="nucleotide sequence ID" value="NZ_RBEE01000004.1"/>
</dbReference>
<name>A0A3N0C1Z6_9SPHI</name>
<dbReference type="Proteomes" id="UP000274046">
    <property type="component" value="Unassembled WGS sequence"/>
</dbReference>
<evidence type="ECO:0000313" key="1">
    <source>
        <dbReference type="EMBL" id="RNL55851.1"/>
    </source>
</evidence>
<dbReference type="EMBL" id="RBEE01000004">
    <property type="protein sequence ID" value="RNL55851.1"/>
    <property type="molecule type" value="Genomic_DNA"/>
</dbReference>
<comment type="caution">
    <text evidence="1">The sequence shown here is derived from an EMBL/GenBank/DDBJ whole genome shotgun (WGS) entry which is preliminary data.</text>
</comment>
<protein>
    <submittedName>
        <fullName evidence="1">Uncharacterized protein</fullName>
    </submittedName>
</protein>